<organism evidence="3 4">
    <name type="scientific">Arthrobacter livingstonensis</name>
    <dbReference type="NCBI Taxonomy" id="670078"/>
    <lineage>
        <taxon>Bacteria</taxon>
        <taxon>Bacillati</taxon>
        <taxon>Actinomycetota</taxon>
        <taxon>Actinomycetes</taxon>
        <taxon>Micrococcales</taxon>
        <taxon>Micrococcaceae</taxon>
        <taxon>Arthrobacter</taxon>
    </lineage>
</organism>
<feature type="region of interest" description="Disordered" evidence="1">
    <location>
        <begin position="1"/>
        <end position="29"/>
    </location>
</feature>
<evidence type="ECO:0000256" key="1">
    <source>
        <dbReference type="SAM" id="MobiDB-lite"/>
    </source>
</evidence>
<sequence length="178" mass="20905">MNTANQPLDPVNGTSEDSEHEPEDDVLSRIEPPTVEWLKRLAELKAFLVVHDRFPSRNGPERGEQSVNAWLSQQRHAFMEHRLTWNQAAAMGVLGDWITTDLEFTNDTHWRQRLDELVEFHKEHSRLPNRRHCKSHEEDVLGVWLQTQVSQRNRGLMPQWRLDAMNEVFPGWSEPRLV</sequence>
<protein>
    <recommendedName>
        <fullName evidence="2">Helicase-associated domain-containing protein</fullName>
    </recommendedName>
</protein>
<dbReference type="Gene3D" id="6.10.140.530">
    <property type="match status" value="2"/>
</dbReference>
<dbReference type="OrthoDB" id="4954837at2"/>
<keyword evidence="4" id="KW-1185">Reference proteome</keyword>
<dbReference type="EMBL" id="QJVD01000001">
    <property type="protein sequence ID" value="PYI69798.1"/>
    <property type="molecule type" value="Genomic_DNA"/>
</dbReference>
<evidence type="ECO:0000313" key="3">
    <source>
        <dbReference type="EMBL" id="PYI69798.1"/>
    </source>
</evidence>
<dbReference type="Proteomes" id="UP000247832">
    <property type="component" value="Unassembled WGS sequence"/>
</dbReference>
<reference evidence="3 4" key="1">
    <citation type="submission" date="2018-05" db="EMBL/GenBank/DDBJ databases">
        <title>Genetic diversity of glacier-inhabiting Cryobacterium bacteria in China and description of Cryobacterium mengkeensis sp. nov. and Arthrobacter glacialis sp. nov.</title>
        <authorList>
            <person name="Liu Q."/>
            <person name="Xin Y.-H."/>
        </authorList>
    </citation>
    <scope>NUCLEOTIDE SEQUENCE [LARGE SCALE GENOMIC DNA]</scope>
    <source>
        <strain evidence="3 4">LI2</strain>
    </source>
</reference>
<dbReference type="InterPro" id="IPR005114">
    <property type="entry name" value="Helicase_assoc"/>
</dbReference>
<feature type="compositionally biased region" description="Acidic residues" evidence="1">
    <location>
        <begin position="16"/>
        <end position="25"/>
    </location>
</feature>
<dbReference type="RefSeq" id="WP_110499222.1">
    <property type="nucleotide sequence ID" value="NZ_QJVD01000001.1"/>
</dbReference>
<proteinExistence type="predicted"/>
<accession>A0A2V5LE58</accession>
<name>A0A2V5LE58_9MICC</name>
<evidence type="ECO:0000259" key="2">
    <source>
        <dbReference type="Pfam" id="PF03457"/>
    </source>
</evidence>
<evidence type="ECO:0000313" key="4">
    <source>
        <dbReference type="Proteomes" id="UP000247832"/>
    </source>
</evidence>
<gene>
    <name evidence="3" type="ORF">CVV68_01440</name>
</gene>
<dbReference type="AlphaFoldDB" id="A0A2V5LE58"/>
<feature type="domain" description="Helicase-associated" evidence="2">
    <location>
        <begin position="107"/>
        <end position="167"/>
    </location>
</feature>
<dbReference type="Pfam" id="PF03457">
    <property type="entry name" value="HA"/>
    <property type="match status" value="1"/>
</dbReference>
<comment type="caution">
    <text evidence="3">The sequence shown here is derived from an EMBL/GenBank/DDBJ whole genome shotgun (WGS) entry which is preliminary data.</text>
</comment>